<feature type="transmembrane region" description="Helical" evidence="1">
    <location>
        <begin position="48"/>
        <end position="68"/>
    </location>
</feature>
<protein>
    <submittedName>
        <fullName evidence="2">Uncharacterized protein</fullName>
    </submittedName>
</protein>
<feature type="transmembrane region" description="Helical" evidence="1">
    <location>
        <begin position="98"/>
        <end position="120"/>
    </location>
</feature>
<keyword evidence="1" id="KW-0472">Membrane</keyword>
<comment type="caution">
    <text evidence="2">The sequence shown here is derived from an EMBL/GenBank/DDBJ whole genome shotgun (WGS) entry which is preliminary data.</text>
</comment>
<proteinExistence type="predicted"/>
<dbReference type="Proteomes" id="UP000236959">
    <property type="component" value="Unassembled WGS sequence"/>
</dbReference>
<sequence>MNRSSNKEDYETFKRKHEFLLDYVIGSVMECKELYDSWNRFYKKFIKIYIPVFLVCVYAAPFLIPVALRRSLSETTLSLFPIAQKRYDSLLGMGDQVMFWYISSLLMFLPSIAIISLIYIKLYAYNIQRGHNSAELSFKKLFGSIIYTLTVGGFFYFILFFPFPIEEKTSVPLMQFWVGPGFPILASGVSVSLSWASVPMMAMLTRVFVRKNDR</sequence>
<name>A0A2S3UK95_9HYPH</name>
<evidence type="ECO:0000313" key="2">
    <source>
        <dbReference type="EMBL" id="POF28117.1"/>
    </source>
</evidence>
<evidence type="ECO:0000313" key="3">
    <source>
        <dbReference type="Proteomes" id="UP000236959"/>
    </source>
</evidence>
<keyword evidence="1" id="KW-0812">Transmembrane</keyword>
<keyword evidence="3" id="KW-1185">Reference proteome</keyword>
<accession>A0A2S3UK95</accession>
<dbReference type="AlphaFoldDB" id="A0A2S3UK95"/>
<feature type="transmembrane region" description="Helical" evidence="1">
    <location>
        <begin position="184"/>
        <end position="209"/>
    </location>
</feature>
<keyword evidence="1" id="KW-1133">Transmembrane helix</keyword>
<gene>
    <name evidence="2" type="ORF">CLV41_11751</name>
</gene>
<reference evidence="2 3" key="1">
    <citation type="submission" date="2018-01" db="EMBL/GenBank/DDBJ databases">
        <title>Genomic Encyclopedia of Archaeal and Bacterial Type Strains, Phase II (KMG-II): from individual species to whole genera.</title>
        <authorList>
            <person name="Goeker M."/>
        </authorList>
    </citation>
    <scope>NUCLEOTIDE SEQUENCE [LARGE SCALE GENOMIC DNA]</scope>
    <source>
        <strain evidence="2 3">DSM 17023</strain>
    </source>
</reference>
<organism evidence="2 3">
    <name type="scientific">Roseibium marinum</name>
    <dbReference type="NCBI Taxonomy" id="281252"/>
    <lineage>
        <taxon>Bacteria</taxon>
        <taxon>Pseudomonadati</taxon>
        <taxon>Pseudomonadota</taxon>
        <taxon>Alphaproteobacteria</taxon>
        <taxon>Hyphomicrobiales</taxon>
        <taxon>Stappiaceae</taxon>
        <taxon>Roseibium</taxon>
    </lineage>
</organism>
<feature type="transmembrane region" description="Helical" evidence="1">
    <location>
        <begin position="141"/>
        <end position="164"/>
    </location>
</feature>
<dbReference type="EMBL" id="PPCN01000017">
    <property type="protein sequence ID" value="POF28117.1"/>
    <property type="molecule type" value="Genomic_DNA"/>
</dbReference>
<evidence type="ECO:0000256" key="1">
    <source>
        <dbReference type="SAM" id="Phobius"/>
    </source>
</evidence>